<gene>
    <name evidence="2" type="ORF">P3TCK_27484</name>
</gene>
<evidence type="ECO:0000313" key="3">
    <source>
        <dbReference type="Proteomes" id="UP000003789"/>
    </source>
</evidence>
<dbReference type="Proteomes" id="UP000003789">
    <property type="component" value="Unassembled WGS sequence"/>
</dbReference>
<dbReference type="EMBL" id="AAPH01000082">
    <property type="protein sequence ID" value="EAS40323.1"/>
    <property type="molecule type" value="Genomic_DNA"/>
</dbReference>
<keyword evidence="1" id="KW-0812">Transmembrane</keyword>
<evidence type="ECO:0000256" key="1">
    <source>
        <dbReference type="SAM" id="Phobius"/>
    </source>
</evidence>
<dbReference type="HOGENOM" id="CLU_3001177_0_0_6"/>
<feature type="transmembrane region" description="Helical" evidence="1">
    <location>
        <begin position="6"/>
        <end position="25"/>
    </location>
</feature>
<organism evidence="2 3">
    <name type="scientific">Photobacterium profundum 3TCK</name>
    <dbReference type="NCBI Taxonomy" id="314280"/>
    <lineage>
        <taxon>Bacteria</taxon>
        <taxon>Pseudomonadati</taxon>
        <taxon>Pseudomonadota</taxon>
        <taxon>Gammaproteobacteria</taxon>
        <taxon>Vibrionales</taxon>
        <taxon>Vibrionaceae</taxon>
        <taxon>Photobacterium</taxon>
    </lineage>
</organism>
<accession>Q1YVL5</accession>
<dbReference type="GO" id="GO:0016491">
    <property type="term" value="F:oxidoreductase activity"/>
    <property type="evidence" value="ECO:0007669"/>
    <property type="project" value="UniProtKB-KW"/>
</dbReference>
<sequence>SFDSSFLLAMLPPGAFLGVGFMIALKNVIDKKREEKNTLVAKKKPEIERVRITSAD</sequence>
<keyword evidence="2" id="KW-0560">Oxidoreductase</keyword>
<protein>
    <submittedName>
        <fullName evidence="2">NADH-ubiquinone oxidoreductase</fullName>
        <ecNumber evidence="2">1.6.5.3</ecNumber>
    </submittedName>
</protein>
<keyword evidence="1" id="KW-1133">Transmembrane helix</keyword>
<comment type="caution">
    <text evidence="2">The sequence shown here is derived from an EMBL/GenBank/DDBJ whole genome shotgun (WGS) entry which is preliminary data.</text>
</comment>
<name>Q1YVL5_9GAMM</name>
<keyword evidence="1" id="KW-0472">Membrane</keyword>
<evidence type="ECO:0000313" key="2">
    <source>
        <dbReference type="EMBL" id="EAS40323.1"/>
    </source>
</evidence>
<dbReference type="AlphaFoldDB" id="Q1YVL5"/>
<proteinExistence type="predicted"/>
<dbReference type="EC" id="1.6.5.3" evidence="2"/>
<feature type="non-terminal residue" evidence="2">
    <location>
        <position position="1"/>
    </location>
</feature>
<reference evidence="2 3" key="1">
    <citation type="submission" date="2006-03" db="EMBL/GenBank/DDBJ databases">
        <authorList>
            <person name="Bartlett D.H."/>
            <person name="Valle G."/>
            <person name="Lauro F.M."/>
            <person name="Vezzi A."/>
            <person name="Simonato F."/>
            <person name="Eloe E."/>
            <person name="Vitulo N."/>
            <person name="Stratton T.K."/>
            <person name="D'angelo M."/>
            <person name="Ferriera S."/>
            <person name="Johnson J."/>
            <person name="Kravitz S."/>
            <person name="Beeson K."/>
            <person name="Sutton G."/>
            <person name="Rogers Y."/>
            <person name="Friedman R."/>
            <person name="Frazier M."/>
            <person name="Venter J.C."/>
        </authorList>
    </citation>
    <scope>NUCLEOTIDE SEQUENCE [LARGE SCALE GENOMIC DNA]</scope>
    <source>
        <strain evidence="2 3">3TCK</strain>
    </source>
</reference>
<keyword evidence="2" id="KW-0830">Ubiquinone</keyword>